<dbReference type="SUPFAM" id="SSF50249">
    <property type="entry name" value="Nucleic acid-binding proteins"/>
    <property type="match status" value="2"/>
</dbReference>
<dbReference type="eggNOG" id="COG1278">
    <property type="taxonomic scope" value="Bacteria"/>
</dbReference>
<organism evidence="2 3">
    <name type="scientific">Sphingomonas parapaucimobilis NBRC 15100</name>
    <dbReference type="NCBI Taxonomy" id="1219049"/>
    <lineage>
        <taxon>Bacteria</taxon>
        <taxon>Pseudomonadati</taxon>
        <taxon>Pseudomonadota</taxon>
        <taxon>Alphaproteobacteria</taxon>
        <taxon>Sphingomonadales</taxon>
        <taxon>Sphingomonadaceae</taxon>
        <taxon>Sphingomonas</taxon>
    </lineage>
</organism>
<name>A0A0A1WBX8_9SPHN</name>
<feature type="domain" description="CSD" evidence="1">
    <location>
        <begin position="33"/>
        <end position="99"/>
    </location>
</feature>
<dbReference type="InterPro" id="IPR050181">
    <property type="entry name" value="Cold_shock_domain"/>
</dbReference>
<dbReference type="InterPro" id="IPR002059">
    <property type="entry name" value="CSP_DNA-bd"/>
</dbReference>
<dbReference type="CDD" id="cd04458">
    <property type="entry name" value="CSP_CDS"/>
    <property type="match status" value="2"/>
</dbReference>
<dbReference type="PRINTS" id="PR00050">
    <property type="entry name" value="COLDSHOCK"/>
</dbReference>
<protein>
    <submittedName>
        <fullName evidence="2">Putative cold shock protein</fullName>
    </submittedName>
</protein>
<accession>A0A0A1WBX8</accession>
<dbReference type="PROSITE" id="PS51857">
    <property type="entry name" value="CSD_2"/>
    <property type="match status" value="2"/>
</dbReference>
<dbReference type="Pfam" id="PF00313">
    <property type="entry name" value="CSD"/>
    <property type="match status" value="2"/>
</dbReference>
<proteinExistence type="predicted"/>
<gene>
    <name evidence="2" type="ORF">SP5_107_00020</name>
</gene>
<keyword evidence="3" id="KW-1185">Reference proteome</keyword>
<dbReference type="Proteomes" id="UP000032305">
    <property type="component" value="Unassembled WGS sequence"/>
</dbReference>
<evidence type="ECO:0000259" key="1">
    <source>
        <dbReference type="PROSITE" id="PS51857"/>
    </source>
</evidence>
<evidence type="ECO:0000313" key="3">
    <source>
        <dbReference type="Proteomes" id="UP000032305"/>
    </source>
</evidence>
<dbReference type="GO" id="GO:0003676">
    <property type="term" value="F:nucleic acid binding"/>
    <property type="evidence" value="ECO:0007669"/>
    <property type="project" value="InterPro"/>
</dbReference>
<dbReference type="Gene3D" id="2.40.50.140">
    <property type="entry name" value="Nucleic acid-binding proteins"/>
    <property type="match status" value="2"/>
</dbReference>
<reference evidence="2 3" key="1">
    <citation type="submission" date="2014-11" db="EMBL/GenBank/DDBJ databases">
        <title>Whole genome shotgun sequence of Sphingomonas parapaucimobilis NBRC 15100.</title>
        <authorList>
            <person name="Katano-Makiyama Y."/>
            <person name="Hosoyama A."/>
            <person name="Hashimoto M."/>
            <person name="Hosoyama Y."/>
            <person name="Noguchi M."/>
            <person name="Numata M."/>
            <person name="Tsuchikane K."/>
            <person name="Hirakata S."/>
            <person name="Uohara A."/>
            <person name="Shimodaira J."/>
            <person name="Ohji S."/>
            <person name="Ichikawa N."/>
            <person name="Kimura A."/>
            <person name="Yamazoe A."/>
            <person name="Fujita N."/>
        </authorList>
    </citation>
    <scope>NUCLEOTIDE SEQUENCE [LARGE SCALE GENOMIC DNA]</scope>
    <source>
        <strain evidence="2 3">NBRC 15100</strain>
    </source>
</reference>
<dbReference type="GO" id="GO:0005829">
    <property type="term" value="C:cytosol"/>
    <property type="evidence" value="ECO:0007669"/>
    <property type="project" value="UniProtKB-ARBA"/>
</dbReference>
<dbReference type="EMBL" id="BBPI01000107">
    <property type="protein sequence ID" value="GAM02955.1"/>
    <property type="molecule type" value="Genomic_DNA"/>
</dbReference>
<dbReference type="SMART" id="SM00357">
    <property type="entry name" value="CSP"/>
    <property type="match status" value="2"/>
</dbReference>
<comment type="caution">
    <text evidence="2">The sequence shown here is derived from an EMBL/GenBank/DDBJ whole genome shotgun (WGS) entry which is preliminary data.</text>
</comment>
<sequence>MMLALGDKGAMMLEETPNQGGGVDGETAETAVRLAGVVKWFDVTRGFGFVVADDPIYGDVLVHFSVLQAHGRRSLPEGARVELLGARGGRGYQAREVLAIDLTHAVLEAPKRPRSPDRIDPVTLVAEAGDSEQVAVKWFNRLKGYGFLLRDRDGADIFVHMETLRRGGILDVEPGQPLAARVVEGPKGPLAVVVTPRGAG</sequence>
<dbReference type="InterPro" id="IPR011129">
    <property type="entry name" value="CSD"/>
</dbReference>
<evidence type="ECO:0000313" key="2">
    <source>
        <dbReference type="EMBL" id="GAM02955.1"/>
    </source>
</evidence>
<feature type="domain" description="CSD" evidence="1">
    <location>
        <begin position="131"/>
        <end position="196"/>
    </location>
</feature>
<dbReference type="PANTHER" id="PTHR11544">
    <property type="entry name" value="COLD SHOCK DOMAIN CONTAINING PROTEINS"/>
    <property type="match status" value="1"/>
</dbReference>
<dbReference type="AlphaFoldDB" id="A0A0A1WBX8"/>
<dbReference type="InterPro" id="IPR012340">
    <property type="entry name" value="NA-bd_OB-fold"/>
</dbReference>